<proteinExistence type="predicted"/>
<evidence type="ECO:0000256" key="6">
    <source>
        <dbReference type="SAM" id="Phobius"/>
    </source>
</evidence>
<evidence type="ECO:0000256" key="5">
    <source>
        <dbReference type="SAM" id="MobiDB-lite"/>
    </source>
</evidence>
<keyword evidence="9" id="KW-1185">Reference proteome</keyword>
<keyword evidence="6" id="KW-1133">Transmembrane helix</keyword>
<feature type="transmembrane region" description="Helical" evidence="6">
    <location>
        <begin position="297"/>
        <end position="318"/>
    </location>
</feature>
<evidence type="ECO:0000256" key="4">
    <source>
        <dbReference type="PROSITE-ProRule" id="PRU01343"/>
    </source>
</evidence>
<feature type="domain" description="GRF-type" evidence="7">
    <location>
        <begin position="212"/>
        <end position="256"/>
    </location>
</feature>
<dbReference type="Proteomes" id="UP000289738">
    <property type="component" value="Unassembled WGS sequence"/>
</dbReference>
<keyword evidence="6" id="KW-0812">Transmembrane</keyword>
<comment type="caution">
    <text evidence="8">The sequence shown here is derived from an EMBL/GenBank/DDBJ whole genome shotgun (WGS) entry which is preliminary data.</text>
</comment>
<evidence type="ECO:0000259" key="7">
    <source>
        <dbReference type="PROSITE" id="PS51999"/>
    </source>
</evidence>
<accession>A0A444WQ11</accession>
<dbReference type="InterPro" id="IPR010666">
    <property type="entry name" value="Znf_GRF"/>
</dbReference>
<evidence type="ECO:0000256" key="2">
    <source>
        <dbReference type="ARBA" id="ARBA00022771"/>
    </source>
</evidence>
<dbReference type="GO" id="GO:0008270">
    <property type="term" value="F:zinc ion binding"/>
    <property type="evidence" value="ECO:0007669"/>
    <property type="project" value="UniProtKB-KW"/>
</dbReference>
<organism evidence="8 9">
    <name type="scientific">Arachis hypogaea</name>
    <name type="common">Peanut</name>
    <dbReference type="NCBI Taxonomy" id="3818"/>
    <lineage>
        <taxon>Eukaryota</taxon>
        <taxon>Viridiplantae</taxon>
        <taxon>Streptophyta</taxon>
        <taxon>Embryophyta</taxon>
        <taxon>Tracheophyta</taxon>
        <taxon>Spermatophyta</taxon>
        <taxon>Magnoliopsida</taxon>
        <taxon>eudicotyledons</taxon>
        <taxon>Gunneridae</taxon>
        <taxon>Pentapetalae</taxon>
        <taxon>rosids</taxon>
        <taxon>fabids</taxon>
        <taxon>Fabales</taxon>
        <taxon>Fabaceae</taxon>
        <taxon>Papilionoideae</taxon>
        <taxon>50 kb inversion clade</taxon>
        <taxon>dalbergioids sensu lato</taxon>
        <taxon>Dalbergieae</taxon>
        <taxon>Pterocarpus clade</taxon>
        <taxon>Arachis</taxon>
    </lineage>
</organism>
<sequence length="332" mass="36784">MDDDDANRLNGVVGAAAPEKAEAGSNQMVFGDRLNVRKAVVEEVEGVVTRCSGDDGEDADMIGGAGDGSDEGNDTGKMSTEGENDAGSETENRTSAKERVDHESVGHKHREVVIVSKGKLMQRCEILCGRVYWRYVYGCFRVLNYVLANCTLCSPLFSVAPEVSLQYLLHLRKPHVITSVSSAAGSSNNPRSFGSIMRRMNRNRDARLPEWCAYGSRPVLQWSTTNSNPGRSFVGCPNYNTAGKRWCGLFLWVDKILEEDAVTCDGRTSSSNDNEKWKMKIVWKLGRLESEVRVLKMGGIFVFACMLLLLITVVVLVLRLDRQQSQLYLGKK</sequence>
<evidence type="ECO:0000256" key="3">
    <source>
        <dbReference type="ARBA" id="ARBA00022833"/>
    </source>
</evidence>
<keyword evidence="6" id="KW-0472">Membrane</keyword>
<gene>
    <name evidence="8" type="ORF">Ahy_Scaffold6g108255</name>
</gene>
<dbReference type="PROSITE" id="PS51999">
    <property type="entry name" value="ZF_GRF"/>
    <property type="match status" value="1"/>
</dbReference>
<evidence type="ECO:0000313" key="9">
    <source>
        <dbReference type="Proteomes" id="UP000289738"/>
    </source>
</evidence>
<evidence type="ECO:0000256" key="1">
    <source>
        <dbReference type="ARBA" id="ARBA00022723"/>
    </source>
</evidence>
<keyword evidence="3" id="KW-0862">Zinc</keyword>
<dbReference type="EMBL" id="SDMP01000026">
    <property type="protein sequence ID" value="RYQ79503.1"/>
    <property type="molecule type" value="Genomic_DNA"/>
</dbReference>
<feature type="region of interest" description="Disordered" evidence="5">
    <location>
        <begin position="47"/>
        <end position="104"/>
    </location>
</feature>
<keyword evidence="1" id="KW-0479">Metal-binding</keyword>
<keyword evidence="2 4" id="KW-0863">Zinc-finger</keyword>
<evidence type="ECO:0000313" key="8">
    <source>
        <dbReference type="EMBL" id="RYQ79503.1"/>
    </source>
</evidence>
<name>A0A444WQ11_ARAHY</name>
<protein>
    <recommendedName>
        <fullName evidence="7">GRF-type domain-containing protein</fullName>
    </recommendedName>
</protein>
<dbReference type="AlphaFoldDB" id="A0A444WQ11"/>
<feature type="compositionally biased region" description="Basic and acidic residues" evidence="5">
    <location>
        <begin position="90"/>
        <end position="104"/>
    </location>
</feature>
<feature type="region of interest" description="Disordered" evidence="5">
    <location>
        <begin position="1"/>
        <end position="29"/>
    </location>
</feature>
<reference evidence="8 9" key="1">
    <citation type="submission" date="2019-01" db="EMBL/GenBank/DDBJ databases">
        <title>Sequencing of cultivated peanut Arachis hypogaea provides insights into genome evolution and oil improvement.</title>
        <authorList>
            <person name="Chen X."/>
        </authorList>
    </citation>
    <scope>NUCLEOTIDE SEQUENCE [LARGE SCALE GENOMIC DNA]</scope>
    <source>
        <strain evidence="9">cv. Fuhuasheng</strain>
        <tissue evidence="8">Leaves</tissue>
    </source>
</reference>